<dbReference type="Proteomes" id="UP000094527">
    <property type="component" value="Unassembled WGS sequence"/>
</dbReference>
<proteinExistence type="predicted"/>
<evidence type="ECO:0000256" key="2">
    <source>
        <dbReference type="SAM" id="MobiDB-lite"/>
    </source>
</evidence>
<protein>
    <submittedName>
        <fullName evidence="3">Uncharacterized protein</fullName>
    </submittedName>
</protein>
<evidence type="ECO:0000256" key="1">
    <source>
        <dbReference type="SAM" id="Coils"/>
    </source>
</evidence>
<sequence>MDNRMSADKSGPTFTVRGGGKINAAGPSAPVPADGKPQETPRNAAAPRQSACVQAQLKVLRQNLERLMGERTMLKDIKISLNKLLSEMEDEILAVKKMRNLSTEATLFMTTKCAEDAVRKRAEDATKAGNSIKTEEPQPHCSKTTFPPN</sequence>
<feature type="region of interest" description="Disordered" evidence="2">
    <location>
        <begin position="1"/>
        <end position="49"/>
    </location>
</feature>
<reference evidence="3 4" key="1">
    <citation type="journal article" date="2016" name="Genome Biol. Evol.">
        <title>Gene Family Evolution Reflects Adaptation to Soil Environmental Stressors in the Genome of the Collembolan Orchesella cincta.</title>
        <authorList>
            <person name="Faddeeva-Vakhrusheva A."/>
            <person name="Derks M.F."/>
            <person name="Anvar S.Y."/>
            <person name="Agamennone V."/>
            <person name="Suring W."/>
            <person name="Smit S."/>
            <person name="van Straalen N.M."/>
            <person name="Roelofs D."/>
        </authorList>
    </citation>
    <scope>NUCLEOTIDE SEQUENCE [LARGE SCALE GENOMIC DNA]</scope>
    <source>
        <tissue evidence="3">Mixed pool</tissue>
    </source>
</reference>
<feature type="coiled-coil region" evidence="1">
    <location>
        <begin position="50"/>
        <end position="77"/>
    </location>
</feature>
<feature type="region of interest" description="Disordered" evidence="2">
    <location>
        <begin position="120"/>
        <end position="149"/>
    </location>
</feature>
<keyword evidence="1" id="KW-0175">Coiled coil</keyword>
<evidence type="ECO:0000313" key="3">
    <source>
        <dbReference type="EMBL" id="ODN02546.1"/>
    </source>
</evidence>
<organism evidence="3 4">
    <name type="scientific">Orchesella cincta</name>
    <name type="common">Springtail</name>
    <name type="synonym">Podura cincta</name>
    <dbReference type="NCBI Taxonomy" id="48709"/>
    <lineage>
        <taxon>Eukaryota</taxon>
        <taxon>Metazoa</taxon>
        <taxon>Ecdysozoa</taxon>
        <taxon>Arthropoda</taxon>
        <taxon>Hexapoda</taxon>
        <taxon>Collembola</taxon>
        <taxon>Entomobryomorpha</taxon>
        <taxon>Entomobryoidea</taxon>
        <taxon>Orchesellidae</taxon>
        <taxon>Orchesellinae</taxon>
        <taxon>Orchesella</taxon>
    </lineage>
</organism>
<dbReference type="EMBL" id="LJIJ01000106">
    <property type="protein sequence ID" value="ODN02546.1"/>
    <property type="molecule type" value="Genomic_DNA"/>
</dbReference>
<name>A0A1D2NC22_ORCCI</name>
<dbReference type="AlphaFoldDB" id="A0A1D2NC22"/>
<gene>
    <name evidence="3" type="ORF">Ocin01_04129</name>
</gene>
<keyword evidence="4" id="KW-1185">Reference proteome</keyword>
<accession>A0A1D2NC22</accession>
<comment type="caution">
    <text evidence="3">The sequence shown here is derived from an EMBL/GenBank/DDBJ whole genome shotgun (WGS) entry which is preliminary data.</text>
</comment>
<evidence type="ECO:0000313" key="4">
    <source>
        <dbReference type="Proteomes" id="UP000094527"/>
    </source>
</evidence>